<dbReference type="Gene3D" id="2.30.30.40">
    <property type="entry name" value="SH3 Domains"/>
    <property type="match status" value="1"/>
</dbReference>
<dbReference type="SMART" id="SM00326">
    <property type="entry name" value="SH3"/>
    <property type="match status" value="1"/>
</dbReference>
<feature type="coiled-coil region" evidence="4">
    <location>
        <begin position="96"/>
        <end position="123"/>
    </location>
</feature>
<accession>A0A3Q2XWM1</accession>
<dbReference type="PRINTS" id="PR00452">
    <property type="entry name" value="SH3DOMAIN"/>
</dbReference>
<evidence type="ECO:0000256" key="5">
    <source>
        <dbReference type="SAM" id="MobiDB-lite"/>
    </source>
</evidence>
<dbReference type="Pfam" id="PF14604">
    <property type="entry name" value="SH3_9"/>
    <property type="match status" value="1"/>
</dbReference>
<evidence type="ECO:0000256" key="3">
    <source>
        <dbReference type="PROSITE-ProRule" id="PRU01077"/>
    </source>
</evidence>
<feature type="domain" description="F-BAR" evidence="7">
    <location>
        <begin position="3"/>
        <end position="264"/>
    </location>
</feature>
<dbReference type="PANTHER" id="PTHR23065:SF51">
    <property type="entry name" value="PROLINE-SERINE-THREONINE PHOSPHATASE-INTERACTING PROTEIN 1"/>
    <property type="match status" value="1"/>
</dbReference>
<dbReference type="SMART" id="SM00055">
    <property type="entry name" value="FCH"/>
    <property type="match status" value="1"/>
</dbReference>
<dbReference type="OrthoDB" id="10255964at2759"/>
<evidence type="ECO:0000313" key="9">
    <source>
        <dbReference type="Proteomes" id="UP000264820"/>
    </source>
</evidence>
<sequence length="409" mass="46691">MELEFKDAFWGGNFISHAGYEAIIQRLNDGRRTCKDIEDLFKMRASAEEKYGKELVAISRKVGGFYEICTLRTSIDEMKTQMEMIGNLHMQLSGLLKEEAKRIEQFREKQKDQRKKVELVMEKVQKGKVSFYKKTIDSARHYEQRCREADEVEQTAEKMSNTSTATPKQIDKLSNKSKQCREAAEEAERQYKSNIEQLDQLRQEWELTHSNTCEMFQQQEAERLSALRNGLWVHCNHLSMQCVKADECYEGVRKILEKCDIIADMNCFVGIKGTGSSRPAPIKYQNYYEKDGTEVRNGSTGLVGGVMKKFSNLLQGNSLAGSSMSIHKDPGADSTGDYEDVYTAIPKIHSSHQGEQYKAVYEYVAQRDDELSMFVGDAVLVMNQGEDGWWMVQRDGQTGLVPGSYLAKE</sequence>
<dbReference type="GO" id="GO:0030041">
    <property type="term" value="P:actin filament polymerization"/>
    <property type="evidence" value="ECO:0007669"/>
    <property type="project" value="TreeGrafter"/>
</dbReference>
<name>A0A3Q2XWM1_HIPCM</name>
<dbReference type="GO" id="GO:0005886">
    <property type="term" value="C:plasma membrane"/>
    <property type="evidence" value="ECO:0007669"/>
    <property type="project" value="TreeGrafter"/>
</dbReference>
<dbReference type="GO" id="GO:0051015">
    <property type="term" value="F:actin filament binding"/>
    <property type="evidence" value="ECO:0007669"/>
    <property type="project" value="TreeGrafter"/>
</dbReference>
<dbReference type="OMA" id="PIEYQNY"/>
<evidence type="ECO:0000259" key="7">
    <source>
        <dbReference type="PROSITE" id="PS51741"/>
    </source>
</evidence>
<keyword evidence="3 4" id="KW-0175">Coiled coil</keyword>
<dbReference type="Ensembl" id="ENSHCOT00000015422.1">
    <property type="protein sequence ID" value="ENSHCOP00000009325.1"/>
    <property type="gene ID" value="ENSHCOG00000011736.1"/>
</dbReference>
<dbReference type="CTD" id="571331"/>
<protein>
    <submittedName>
        <fullName evidence="8">Proline-serine-threonine phosphatase interacting protein 1a</fullName>
    </submittedName>
</protein>
<feature type="domain" description="SH3" evidence="6">
    <location>
        <begin position="352"/>
        <end position="409"/>
    </location>
</feature>
<proteinExistence type="predicted"/>
<feature type="compositionally biased region" description="Polar residues" evidence="5">
    <location>
        <begin position="157"/>
        <end position="167"/>
    </location>
</feature>
<dbReference type="GO" id="GO:0005737">
    <property type="term" value="C:cytoplasm"/>
    <property type="evidence" value="ECO:0007669"/>
    <property type="project" value="TreeGrafter"/>
</dbReference>
<dbReference type="FunFam" id="1.20.1270.60:FF:000037">
    <property type="entry name" value="Proline-serine-threonine phosphatase interacting protein 1"/>
    <property type="match status" value="1"/>
</dbReference>
<feature type="region of interest" description="Disordered" evidence="5">
    <location>
        <begin position="154"/>
        <end position="176"/>
    </location>
</feature>
<evidence type="ECO:0000259" key="6">
    <source>
        <dbReference type="PROSITE" id="PS50002"/>
    </source>
</evidence>
<dbReference type="KEGG" id="hcq:109531180"/>
<dbReference type="Gene3D" id="1.20.1270.60">
    <property type="entry name" value="Arfaptin homology (AH) domain/BAR domain"/>
    <property type="match status" value="1"/>
</dbReference>
<dbReference type="Proteomes" id="UP000264820">
    <property type="component" value="Unplaced"/>
</dbReference>
<evidence type="ECO:0000313" key="8">
    <source>
        <dbReference type="Ensembl" id="ENSHCOP00000009325.1"/>
    </source>
</evidence>
<dbReference type="PROSITE" id="PS50002">
    <property type="entry name" value="SH3"/>
    <property type="match status" value="1"/>
</dbReference>
<dbReference type="STRING" id="109280.ENSHCOP00000009325"/>
<evidence type="ECO:0000256" key="2">
    <source>
        <dbReference type="PROSITE-ProRule" id="PRU00192"/>
    </source>
</evidence>
<dbReference type="GeneID" id="109531180"/>
<reference evidence="8" key="1">
    <citation type="submission" date="2025-08" db="UniProtKB">
        <authorList>
            <consortium name="Ensembl"/>
        </authorList>
    </citation>
    <scope>IDENTIFICATION</scope>
</reference>
<dbReference type="RefSeq" id="XP_019750881.1">
    <property type="nucleotide sequence ID" value="XM_019895322.1"/>
</dbReference>
<dbReference type="SUPFAM" id="SSF103657">
    <property type="entry name" value="BAR/IMD domain-like"/>
    <property type="match status" value="1"/>
</dbReference>
<dbReference type="PANTHER" id="PTHR23065">
    <property type="entry name" value="PROLINE-SERINE-THREONINE PHOSPHATASE INTERACTING PROTEIN 1"/>
    <property type="match status" value="1"/>
</dbReference>
<dbReference type="PROSITE" id="PS51741">
    <property type="entry name" value="F_BAR"/>
    <property type="match status" value="1"/>
</dbReference>
<dbReference type="SUPFAM" id="SSF50044">
    <property type="entry name" value="SH3-domain"/>
    <property type="match status" value="1"/>
</dbReference>
<dbReference type="Pfam" id="PF00611">
    <property type="entry name" value="FCH"/>
    <property type="match status" value="1"/>
</dbReference>
<keyword evidence="1 2" id="KW-0728">SH3 domain</keyword>
<dbReference type="InterPro" id="IPR001060">
    <property type="entry name" value="FCH_dom"/>
</dbReference>
<keyword evidence="9" id="KW-1185">Reference proteome</keyword>
<dbReference type="InterPro" id="IPR001452">
    <property type="entry name" value="SH3_domain"/>
</dbReference>
<organism evidence="8 9">
    <name type="scientific">Hippocampus comes</name>
    <name type="common">Tiger tail seahorse</name>
    <dbReference type="NCBI Taxonomy" id="109280"/>
    <lineage>
        <taxon>Eukaryota</taxon>
        <taxon>Metazoa</taxon>
        <taxon>Chordata</taxon>
        <taxon>Craniata</taxon>
        <taxon>Vertebrata</taxon>
        <taxon>Euteleostomi</taxon>
        <taxon>Actinopterygii</taxon>
        <taxon>Neopterygii</taxon>
        <taxon>Teleostei</taxon>
        <taxon>Neoteleostei</taxon>
        <taxon>Acanthomorphata</taxon>
        <taxon>Syngnathiaria</taxon>
        <taxon>Syngnathiformes</taxon>
        <taxon>Syngnathoidei</taxon>
        <taxon>Syngnathidae</taxon>
        <taxon>Hippocampus</taxon>
    </lineage>
</organism>
<evidence type="ECO:0000256" key="1">
    <source>
        <dbReference type="ARBA" id="ARBA00022443"/>
    </source>
</evidence>
<dbReference type="InterPro" id="IPR036028">
    <property type="entry name" value="SH3-like_dom_sf"/>
</dbReference>
<dbReference type="InterPro" id="IPR031160">
    <property type="entry name" value="F_BAR_dom"/>
</dbReference>
<dbReference type="InterPro" id="IPR027267">
    <property type="entry name" value="AH/BAR_dom_sf"/>
</dbReference>
<dbReference type="GO" id="GO:0005884">
    <property type="term" value="C:actin filament"/>
    <property type="evidence" value="ECO:0007669"/>
    <property type="project" value="TreeGrafter"/>
</dbReference>
<dbReference type="AlphaFoldDB" id="A0A3Q2XWM1"/>
<reference evidence="8" key="2">
    <citation type="submission" date="2025-09" db="UniProtKB">
        <authorList>
            <consortium name="Ensembl"/>
        </authorList>
    </citation>
    <scope>IDENTIFICATION</scope>
</reference>
<evidence type="ECO:0000256" key="4">
    <source>
        <dbReference type="SAM" id="Coils"/>
    </source>
</evidence>
<dbReference type="GeneTree" id="ENSGT00940000156932"/>